<feature type="region of interest" description="Disordered" evidence="3">
    <location>
        <begin position="272"/>
        <end position="292"/>
    </location>
</feature>
<keyword evidence="2" id="KW-0067">ATP-binding</keyword>
<dbReference type="Gene3D" id="3.40.50.620">
    <property type="entry name" value="HUPs"/>
    <property type="match status" value="1"/>
</dbReference>
<dbReference type="GO" id="GO:0006529">
    <property type="term" value="P:asparagine biosynthetic process"/>
    <property type="evidence" value="ECO:0007669"/>
    <property type="project" value="InterPro"/>
</dbReference>
<dbReference type="AlphaFoldDB" id="A0A1D6JZH1"/>
<dbReference type="InterPro" id="IPR014729">
    <property type="entry name" value="Rossmann-like_a/b/a_fold"/>
</dbReference>
<dbReference type="PANTHER" id="PTHR11772:SF48">
    <property type="entry name" value="ASPARAGINE SYNTHETASE [GLUTAMINE-HYDROLYZING] 1"/>
    <property type="match status" value="1"/>
</dbReference>
<dbReference type="GO" id="GO:0005524">
    <property type="term" value="F:ATP binding"/>
    <property type="evidence" value="ECO:0007669"/>
    <property type="project" value="UniProtKB-KW"/>
</dbReference>
<dbReference type="InParanoid" id="A0A1D6JZH1"/>
<dbReference type="eggNOG" id="KOG1798">
    <property type="taxonomic scope" value="Eukaryota"/>
</dbReference>
<gene>
    <name evidence="4" type="ORF">ZEAMMB73_Zm00001d028766</name>
</gene>
<dbReference type="Pfam" id="PF00733">
    <property type="entry name" value="Asn_synthase"/>
    <property type="match status" value="1"/>
</dbReference>
<dbReference type="EMBL" id="CM007647">
    <property type="protein sequence ID" value="ONL96989.1"/>
    <property type="molecule type" value="Genomic_DNA"/>
</dbReference>
<sequence length="305" mass="34652">MIDVLFGVLLSGGLDSSLVAAIIVRHLTGTEAARRWGTKLHSFCVGLEGSTDLKAAREVAEYLGTLHHEFHFTVQDDIDAIEDVIYHTETYDVTTIRASTPMFLMSCKIKSLGVKMVISGEGSDELFGSYLYFHKAPNKEELHRETCRKVKALHQYDCLRANKATSAWGLEARVPFLDKEFINAAMSIDPEWKMVWPDLGRIEKWVLRKAFDDEEQPFLPKVHILYRQKDQFSDGVGYSWIDGQKAHATSNIASGDDGEHRTKMWTEHRGWMKQPARHGGRSNSGQWQSSESRLSKRCELRCMGD</sequence>
<dbReference type="PaxDb" id="4577-GRMZM2G313272_P01"/>
<feature type="compositionally biased region" description="Polar residues" evidence="3">
    <location>
        <begin position="281"/>
        <end position="292"/>
    </location>
</feature>
<dbReference type="SUPFAM" id="SSF52402">
    <property type="entry name" value="Adenine nucleotide alpha hydrolases-like"/>
    <property type="match status" value="1"/>
</dbReference>
<dbReference type="FunFam" id="3.40.50.620:FF:000452">
    <property type="entry name" value="Lon protease homolog"/>
    <property type="match status" value="1"/>
</dbReference>
<proteinExistence type="predicted"/>
<dbReference type="InterPro" id="IPR050795">
    <property type="entry name" value="Asn_Synthetase"/>
</dbReference>
<protein>
    <submittedName>
        <fullName evidence="4">Asparagine synthetase [glutamine-hydrolyzing] 1</fullName>
    </submittedName>
</protein>
<dbReference type="CDD" id="cd01991">
    <property type="entry name" value="Asn_synthase_B_C"/>
    <property type="match status" value="1"/>
</dbReference>
<evidence type="ECO:0000256" key="1">
    <source>
        <dbReference type="ARBA" id="ARBA00022741"/>
    </source>
</evidence>
<reference evidence="4" key="1">
    <citation type="submission" date="2015-12" db="EMBL/GenBank/DDBJ databases">
        <title>Update maize B73 reference genome by single molecule sequencing technologies.</title>
        <authorList>
            <consortium name="Maize Genome Sequencing Project"/>
            <person name="Ware D."/>
        </authorList>
    </citation>
    <scope>NUCLEOTIDE SEQUENCE [LARGE SCALE GENOMIC DNA]</scope>
    <source>
        <tissue evidence="4">Seedling</tissue>
    </source>
</reference>
<evidence type="ECO:0000313" key="4">
    <source>
        <dbReference type="EMBL" id="ONL96989.1"/>
    </source>
</evidence>
<evidence type="ECO:0000256" key="3">
    <source>
        <dbReference type="SAM" id="MobiDB-lite"/>
    </source>
</evidence>
<dbReference type="ExpressionAtlas" id="A0A1D6JZH1">
    <property type="expression patterns" value="baseline and differential"/>
</dbReference>
<dbReference type="GO" id="GO:0004066">
    <property type="term" value="F:asparagine synthase (glutamine-hydrolyzing) activity"/>
    <property type="evidence" value="ECO:0007669"/>
    <property type="project" value="InterPro"/>
</dbReference>
<dbReference type="eggNOG" id="KOG0571">
    <property type="taxonomic scope" value="Eukaryota"/>
</dbReference>
<dbReference type="SMR" id="A0A1D6JZH1"/>
<dbReference type="InterPro" id="IPR001962">
    <property type="entry name" value="Asn_synthase"/>
</dbReference>
<evidence type="ECO:0000256" key="2">
    <source>
        <dbReference type="ARBA" id="ARBA00022840"/>
    </source>
</evidence>
<dbReference type="PANTHER" id="PTHR11772">
    <property type="entry name" value="ASPARAGINE SYNTHETASE"/>
    <property type="match status" value="1"/>
</dbReference>
<dbReference type="STRING" id="4577.A0A1D6JZH1"/>
<keyword evidence="1" id="KW-0547">Nucleotide-binding</keyword>
<dbReference type="OMA" id="NTAHEES"/>
<name>A0A1D6JZH1_MAIZE</name>
<accession>A0A1D6JZH1</accession>
<organism evidence="4">
    <name type="scientific">Zea mays</name>
    <name type="common">Maize</name>
    <dbReference type="NCBI Taxonomy" id="4577"/>
    <lineage>
        <taxon>Eukaryota</taxon>
        <taxon>Viridiplantae</taxon>
        <taxon>Streptophyta</taxon>
        <taxon>Embryophyta</taxon>
        <taxon>Tracheophyta</taxon>
        <taxon>Spermatophyta</taxon>
        <taxon>Magnoliopsida</taxon>
        <taxon>Liliopsida</taxon>
        <taxon>Poales</taxon>
        <taxon>Poaceae</taxon>
        <taxon>PACMAD clade</taxon>
        <taxon>Panicoideae</taxon>
        <taxon>Andropogonodae</taxon>
        <taxon>Andropogoneae</taxon>
        <taxon>Tripsacinae</taxon>
        <taxon>Zea</taxon>
    </lineage>
</organism>